<evidence type="ECO:0000313" key="1">
    <source>
        <dbReference type="EMBL" id="AXQ68432.1"/>
    </source>
</evidence>
<accession>A0A385EC42</accession>
<keyword evidence="2" id="KW-1185">Reference proteome</keyword>
<dbReference type="EMBL" id="MH588544">
    <property type="protein sequence ID" value="AXQ68432.1"/>
    <property type="molecule type" value="Genomic_DNA"/>
</dbReference>
<dbReference type="Proteomes" id="UP000258997">
    <property type="component" value="Segment"/>
</dbReference>
<proteinExistence type="predicted"/>
<evidence type="ECO:0000313" key="2">
    <source>
        <dbReference type="Proteomes" id="UP000258997"/>
    </source>
</evidence>
<reference evidence="1 2" key="1">
    <citation type="submission" date="2018-07" db="EMBL/GenBank/DDBJ databases">
        <title>Giant CbK-like Caulobacter bacteriophages have genetically divergent genomes.</title>
        <authorList>
            <person name="Wilson K.M."/>
            <person name="Ely B."/>
        </authorList>
    </citation>
    <scope>NUCLEOTIDE SEQUENCE [LARGE SCALE GENOMIC DNA]</scope>
</reference>
<name>A0A385EC42_9CAUD</name>
<protein>
    <submittedName>
        <fullName evidence="1">Uncharacterized protein</fullName>
    </submittedName>
</protein>
<organism evidence="1 2">
    <name type="scientific">Caulobacter phage CcrBL10</name>
    <dbReference type="NCBI Taxonomy" id="2283269"/>
    <lineage>
        <taxon>Viruses</taxon>
        <taxon>Duplodnaviria</taxon>
        <taxon>Heunggongvirae</taxon>
        <taxon>Uroviricota</taxon>
        <taxon>Caudoviricetes</taxon>
        <taxon>Jeanschmidtviridae</taxon>
        <taxon>Poindextervirus</taxon>
        <taxon>Poindextervirus BL10</taxon>
    </lineage>
</organism>
<gene>
    <name evidence="1" type="ORF">CcrBL10_gp228</name>
</gene>
<sequence length="63" mass="7099">MLTNEEITFAGLIRAMEDARREARAVGDLLKSAEIDGWFKEHAPIIRAIRDKAEADEFDNPLA</sequence>